<evidence type="ECO:0000256" key="1">
    <source>
        <dbReference type="SAM" id="MobiDB-lite"/>
    </source>
</evidence>
<protein>
    <submittedName>
        <fullName evidence="2">Uncharacterized protein</fullName>
    </submittedName>
</protein>
<feature type="compositionally biased region" description="Low complexity" evidence="1">
    <location>
        <begin position="432"/>
        <end position="461"/>
    </location>
</feature>
<organism evidence="2 3">
    <name type="scientific">Monosiga brevicollis</name>
    <name type="common">Choanoflagellate</name>
    <dbReference type="NCBI Taxonomy" id="81824"/>
    <lineage>
        <taxon>Eukaryota</taxon>
        <taxon>Choanoflagellata</taxon>
        <taxon>Craspedida</taxon>
        <taxon>Salpingoecidae</taxon>
        <taxon>Monosiga</taxon>
    </lineage>
</organism>
<dbReference type="EMBL" id="CH991545">
    <property type="protein sequence ID" value="EDQ91535.1"/>
    <property type="molecule type" value="Genomic_DNA"/>
</dbReference>
<reference evidence="2 3" key="1">
    <citation type="journal article" date="2008" name="Nature">
        <title>The genome of the choanoflagellate Monosiga brevicollis and the origin of metazoans.</title>
        <authorList>
            <consortium name="JGI Sequencing"/>
            <person name="King N."/>
            <person name="Westbrook M.J."/>
            <person name="Young S.L."/>
            <person name="Kuo A."/>
            <person name="Abedin M."/>
            <person name="Chapman J."/>
            <person name="Fairclough S."/>
            <person name="Hellsten U."/>
            <person name="Isogai Y."/>
            <person name="Letunic I."/>
            <person name="Marr M."/>
            <person name="Pincus D."/>
            <person name="Putnam N."/>
            <person name="Rokas A."/>
            <person name="Wright K.J."/>
            <person name="Zuzow R."/>
            <person name="Dirks W."/>
            <person name="Good M."/>
            <person name="Goodstein D."/>
            <person name="Lemons D."/>
            <person name="Li W."/>
            <person name="Lyons J.B."/>
            <person name="Morris A."/>
            <person name="Nichols S."/>
            <person name="Richter D.J."/>
            <person name="Salamov A."/>
            <person name="Bork P."/>
            <person name="Lim W.A."/>
            <person name="Manning G."/>
            <person name="Miller W.T."/>
            <person name="McGinnis W."/>
            <person name="Shapiro H."/>
            <person name="Tjian R."/>
            <person name="Grigoriev I.V."/>
            <person name="Rokhsar D."/>
        </authorList>
    </citation>
    <scope>NUCLEOTIDE SEQUENCE [LARGE SCALE GENOMIC DNA]</scope>
    <source>
        <strain evidence="3">MX1 / ATCC 50154</strain>
    </source>
</reference>
<dbReference type="InParanoid" id="A9UTR3"/>
<evidence type="ECO:0000313" key="2">
    <source>
        <dbReference type="EMBL" id="EDQ91535.1"/>
    </source>
</evidence>
<feature type="compositionally biased region" description="Basic and acidic residues" evidence="1">
    <location>
        <begin position="85"/>
        <end position="97"/>
    </location>
</feature>
<feature type="compositionally biased region" description="Polar residues" evidence="1">
    <location>
        <begin position="260"/>
        <end position="279"/>
    </location>
</feature>
<dbReference type="Proteomes" id="UP000001357">
    <property type="component" value="Unassembled WGS sequence"/>
</dbReference>
<name>A9UTR3_MONBE</name>
<evidence type="ECO:0000313" key="3">
    <source>
        <dbReference type="Proteomes" id="UP000001357"/>
    </source>
</evidence>
<feature type="compositionally biased region" description="Polar residues" evidence="1">
    <location>
        <begin position="399"/>
        <end position="417"/>
    </location>
</feature>
<feature type="region of interest" description="Disordered" evidence="1">
    <location>
        <begin position="389"/>
        <end position="470"/>
    </location>
</feature>
<feature type="compositionally biased region" description="Polar residues" evidence="1">
    <location>
        <begin position="338"/>
        <end position="354"/>
    </location>
</feature>
<accession>A9UTR3</accession>
<proteinExistence type="predicted"/>
<gene>
    <name evidence="2" type="ORF">MONBRDRAFT_6397</name>
</gene>
<dbReference type="KEGG" id="mbr:MONBRDRAFT_6397"/>
<feature type="compositionally biased region" description="Polar residues" evidence="1">
    <location>
        <begin position="65"/>
        <end position="77"/>
    </location>
</feature>
<dbReference type="GeneID" id="5889210"/>
<feature type="region of interest" description="Disordered" evidence="1">
    <location>
        <begin position="39"/>
        <end position="101"/>
    </location>
</feature>
<dbReference type="AlphaFoldDB" id="A9UTR3"/>
<keyword evidence="3" id="KW-1185">Reference proteome</keyword>
<sequence length="610" mass="65704">MGNAPVSAQTQLDVAQMTRRVASLQLQRLESGHFELHTAQAPPESIDFTQTSPTPSPSCLLEPASSAQSETRTSQCDATIAGNARRNEAQRTGEQDSTRPILTQIPTMLASSQQGAAMSGLWRRRQQRRNLLETNTVSSASEEADAEVDAAPPARRARRLPLHAHPNPALATGQTAGFEPISDSESDLFWSPNELQTARDQVLQAAHEAGFLPSSGGSHPHWKYVRWITCDAATRANTERNRFVGPGLEQARLQKLQRGWSASSMFHPTSDAKISSGSSSEHRALPWSPRTHSTPFLSNADLTSPATSPTPSWSSEQDGSASSEGELLTTLDPAAASPTPSELEATSPSGSSYLGSFDVFDPPQDTFRASPQLNATSNPVAQMDAAAIPTTAAKHARTRSMSTGATPLTAEDPTSSPHALGSIWQSSPSPPRRLTSPSKPGGPTSPSSSASEARAQSSASPNRSRADDGHPSLAHLLLFRKKRASRRDLHRTRSAPQVQPLPLSLSLAQRGVWFHPSVYEHDLHKVARGLQVAVIHLPGDDPRVGILREKVALLVQDYEYARQRLTFQAPRRRSLPEQLIAAPRARAQSFDSSNTSGLLPLSRSTSWGSS</sequence>
<feature type="region of interest" description="Disordered" evidence="1">
    <location>
        <begin position="260"/>
        <end position="372"/>
    </location>
</feature>
<feature type="compositionally biased region" description="Low complexity" evidence="1">
    <location>
        <begin position="303"/>
        <end position="315"/>
    </location>
</feature>
<feature type="compositionally biased region" description="Polar residues" evidence="1">
    <location>
        <begin position="290"/>
        <end position="302"/>
    </location>
</feature>
<dbReference type="RefSeq" id="XP_001743957.1">
    <property type="nucleotide sequence ID" value="XM_001743905.1"/>
</dbReference>